<evidence type="ECO:0000256" key="3">
    <source>
        <dbReference type="SAM" id="Phobius"/>
    </source>
</evidence>
<dbReference type="CDD" id="cd07185">
    <property type="entry name" value="OmpA_C-like"/>
    <property type="match status" value="1"/>
</dbReference>
<dbReference type="SUPFAM" id="SSF103088">
    <property type="entry name" value="OmpA-like"/>
    <property type="match status" value="1"/>
</dbReference>
<dbReference type="PROSITE" id="PS51123">
    <property type="entry name" value="OMPA_2"/>
    <property type="match status" value="1"/>
</dbReference>
<proteinExistence type="predicted"/>
<evidence type="ECO:0000259" key="4">
    <source>
        <dbReference type="PROSITE" id="PS51123"/>
    </source>
</evidence>
<keyword evidence="6" id="KW-1185">Reference proteome</keyword>
<dbReference type="PANTHER" id="PTHR30329:SF21">
    <property type="entry name" value="LIPOPROTEIN YIAD-RELATED"/>
    <property type="match status" value="1"/>
</dbReference>
<dbReference type="Proteomes" id="UP001225378">
    <property type="component" value="Chromosome"/>
</dbReference>
<dbReference type="Pfam" id="PF00691">
    <property type="entry name" value="OmpA"/>
    <property type="match status" value="1"/>
</dbReference>
<dbReference type="RefSeq" id="WP_305908058.1">
    <property type="nucleotide sequence ID" value="NZ_CP157743.1"/>
</dbReference>
<dbReference type="InterPro" id="IPR050330">
    <property type="entry name" value="Bact_OuterMem_StrucFunc"/>
</dbReference>
<sequence>MKKPRSLDLDGLDGVVHSSAQLTSKANWSGLILPILLIILLAMASFWLRQKLQLPINTASSEETTENTGIKPFSANALQTDLPLRPVDEQRIDQKESVNQATETPQRLDEELALPTEPTGAGYPAATINNSPFTIHFKFNSSKPILASDSETKEMMDVANRCHRLLRITGYTCNLGSDEVNRHLGLARADAVKQVLMNYGISIQRIETVSAGENNPIASNATPSGRAKNRRAELKCLDQ</sequence>
<dbReference type="InterPro" id="IPR036737">
    <property type="entry name" value="OmpA-like_sf"/>
</dbReference>
<dbReference type="GO" id="GO:0016020">
    <property type="term" value="C:membrane"/>
    <property type="evidence" value="ECO:0007669"/>
    <property type="project" value="UniProtKB-UniRule"/>
</dbReference>
<dbReference type="AlphaFoldDB" id="A0AAU7NQH5"/>
<gene>
    <name evidence="5" type="ORF">Q9L42_012520</name>
</gene>
<feature type="region of interest" description="Disordered" evidence="2">
    <location>
        <begin position="214"/>
        <end position="233"/>
    </location>
</feature>
<evidence type="ECO:0000256" key="2">
    <source>
        <dbReference type="SAM" id="MobiDB-lite"/>
    </source>
</evidence>
<organism evidence="5 6">
    <name type="scientific">Methylomarinum roseum</name>
    <dbReference type="NCBI Taxonomy" id="3067653"/>
    <lineage>
        <taxon>Bacteria</taxon>
        <taxon>Pseudomonadati</taxon>
        <taxon>Pseudomonadota</taxon>
        <taxon>Gammaproteobacteria</taxon>
        <taxon>Methylococcales</taxon>
        <taxon>Methylococcaceae</taxon>
        <taxon>Methylomarinum</taxon>
    </lineage>
</organism>
<dbReference type="PANTHER" id="PTHR30329">
    <property type="entry name" value="STATOR ELEMENT OF FLAGELLAR MOTOR COMPLEX"/>
    <property type="match status" value="1"/>
</dbReference>
<name>A0AAU7NQH5_9GAMM</name>
<evidence type="ECO:0000256" key="1">
    <source>
        <dbReference type="PROSITE-ProRule" id="PRU00473"/>
    </source>
</evidence>
<dbReference type="KEGG" id="mech:Q9L42_012520"/>
<keyword evidence="3" id="KW-0812">Transmembrane</keyword>
<feature type="domain" description="OmpA-like" evidence="4">
    <location>
        <begin position="124"/>
        <end position="239"/>
    </location>
</feature>
<evidence type="ECO:0000313" key="6">
    <source>
        <dbReference type="Proteomes" id="UP001225378"/>
    </source>
</evidence>
<feature type="compositionally biased region" description="Polar residues" evidence="2">
    <location>
        <begin position="214"/>
        <end position="223"/>
    </location>
</feature>
<reference evidence="5 6" key="1">
    <citation type="journal article" date="2024" name="Microbiology">
        <title>Methylomarinum rosea sp. nov., a novel halophilic methanotrophic bacterium from the hypersaline Lake Elton.</title>
        <authorList>
            <person name="Suleimanov R.Z."/>
            <person name="Oshkin I.Y."/>
            <person name="Danilova O.V."/>
            <person name="Suzina N.E."/>
            <person name="Dedysh S.N."/>
        </authorList>
    </citation>
    <scope>NUCLEOTIDE SEQUENCE [LARGE SCALE GENOMIC DNA]</scope>
    <source>
        <strain evidence="5 6">Ch1-1</strain>
    </source>
</reference>
<protein>
    <submittedName>
        <fullName evidence="5">OmpA family protein</fullName>
    </submittedName>
</protein>
<dbReference type="EMBL" id="CP157743">
    <property type="protein sequence ID" value="XBS19190.1"/>
    <property type="molecule type" value="Genomic_DNA"/>
</dbReference>
<dbReference type="Gene3D" id="3.30.1330.60">
    <property type="entry name" value="OmpA-like domain"/>
    <property type="match status" value="1"/>
</dbReference>
<accession>A0AAU7NQH5</accession>
<evidence type="ECO:0000313" key="5">
    <source>
        <dbReference type="EMBL" id="XBS19190.1"/>
    </source>
</evidence>
<keyword evidence="3" id="KW-1133">Transmembrane helix</keyword>
<keyword evidence="1 3" id="KW-0472">Membrane</keyword>
<feature type="transmembrane region" description="Helical" evidence="3">
    <location>
        <begin position="28"/>
        <end position="48"/>
    </location>
</feature>
<dbReference type="InterPro" id="IPR006665">
    <property type="entry name" value="OmpA-like"/>
</dbReference>